<reference evidence="2 3" key="1">
    <citation type="submission" date="2020-03" db="EMBL/GenBank/DDBJ databases">
        <title>Tamlana sp. nov, isolated from XXX.</title>
        <authorList>
            <person name="Cao W.R."/>
        </authorList>
    </citation>
    <scope>NUCLEOTIDE SEQUENCE [LARGE SCALE GENOMIC DNA]</scope>
    <source>
        <strain evidence="2 3">HST1-43</strain>
    </source>
</reference>
<protein>
    <submittedName>
        <fullName evidence="2">FUSC family protein</fullName>
    </submittedName>
</protein>
<accession>A0ABX1DD66</accession>
<keyword evidence="1" id="KW-1133">Transmembrane helix</keyword>
<sequence length="123" mass="13644">MKKLFTILAVAASILAIILAVLPVSNLAVFPSIAALIFGFTAFYLSKKTGKVKKIIQFSFLLTIMALALTTYKAIFTETEVANTDDLNAKETQLEEQAIEELEDLEIEEIEIDESELEDITIE</sequence>
<name>A0ABX1DD66_9FLAO</name>
<proteinExistence type="predicted"/>
<organism evidence="2 3">
    <name type="scientific">Tamlana crocina</name>
    <dbReference type="NCBI Taxonomy" id="393006"/>
    <lineage>
        <taxon>Bacteria</taxon>
        <taxon>Pseudomonadati</taxon>
        <taxon>Bacteroidota</taxon>
        <taxon>Flavobacteriia</taxon>
        <taxon>Flavobacteriales</taxon>
        <taxon>Flavobacteriaceae</taxon>
        <taxon>Tamlana</taxon>
    </lineage>
</organism>
<keyword evidence="1" id="KW-0812">Transmembrane</keyword>
<feature type="transmembrane region" description="Helical" evidence="1">
    <location>
        <begin position="30"/>
        <end position="46"/>
    </location>
</feature>
<dbReference type="RefSeq" id="WP_167918743.1">
    <property type="nucleotide sequence ID" value="NZ_JAAVJS010000018.1"/>
</dbReference>
<evidence type="ECO:0000313" key="3">
    <source>
        <dbReference type="Proteomes" id="UP000760545"/>
    </source>
</evidence>
<gene>
    <name evidence="2" type="ORF">HC176_12375</name>
</gene>
<comment type="caution">
    <text evidence="2">The sequence shown here is derived from an EMBL/GenBank/DDBJ whole genome shotgun (WGS) entry which is preliminary data.</text>
</comment>
<evidence type="ECO:0000256" key="1">
    <source>
        <dbReference type="SAM" id="Phobius"/>
    </source>
</evidence>
<evidence type="ECO:0000313" key="2">
    <source>
        <dbReference type="EMBL" id="NJX16283.1"/>
    </source>
</evidence>
<keyword evidence="3" id="KW-1185">Reference proteome</keyword>
<dbReference type="EMBL" id="JAAVJS010000018">
    <property type="protein sequence ID" value="NJX16283.1"/>
    <property type="molecule type" value="Genomic_DNA"/>
</dbReference>
<feature type="transmembrane region" description="Helical" evidence="1">
    <location>
        <begin position="58"/>
        <end position="76"/>
    </location>
</feature>
<dbReference type="Proteomes" id="UP000760545">
    <property type="component" value="Unassembled WGS sequence"/>
</dbReference>
<keyword evidence="1" id="KW-0472">Membrane</keyword>